<evidence type="ECO:0000313" key="2">
    <source>
        <dbReference type="Proteomes" id="UP001472677"/>
    </source>
</evidence>
<reference evidence="1 2" key="1">
    <citation type="journal article" date="2024" name="G3 (Bethesda)">
        <title>Genome assembly of Hibiscus sabdariffa L. provides insights into metabolisms of medicinal natural products.</title>
        <authorList>
            <person name="Kim T."/>
        </authorList>
    </citation>
    <scope>NUCLEOTIDE SEQUENCE [LARGE SCALE GENOMIC DNA]</scope>
    <source>
        <strain evidence="1">TK-2024</strain>
        <tissue evidence="1">Old leaves</tissue>
    </source>
</reference>
<dbReference type="EMBL" id="JBBPBM010000003">
    <property type="protein sequence ID" value="KAK8593242.1"/>
    <property type="molecule type" value="Genomic_DNA"/>
</dbReference>
<accession>A0ABR2G2F3</accession>
<name>A0ABR2G2F3_9ROSI</name>
<dbReference type="Proteomes" id="UP001472677">
    <property type="component" value="Unassembled WGS sequence"/>
</dbReference>
<gene>
    <name evidence="1" type="ORF">V6N12_045326</name>
</gene>
<comment type="caution">
    <text evidence="1">The sequence shown here is derived from an EMBL/GenBank/DDBJ whole genome shotgun (WGS) entry which is preliminary data.</text>
</comment>
<proteinExistence type="predicted"/>
<evidence type="ECO:0000313" key="1">
    <source>
        <dbReference type="EMBL" id="KAK8593242.1"/>
    </source>
</evidence>
<protein>
    <submittedName>
        <fullName evidence="1">Uncharacterized protein</fullName>
    </submittedName>
</protein>
<keyword evidence="2" id="KW-1185">Reference proteome</keyword>
<sequence>MKPTFIEWAHKFSKKLSMDVGNGSVSQGSSSMHAGQGQELGKAAVTMDIQVGSGLSVGHGEDTCEASNGIIEL</sequence>
<organism evidence="1 2">
    <name type="scientific">Hibiscus sabdariffa</name>
    <name type="common">roselle</name>
    <dbReference type="NCBI Taxonomy" id="183260"/>
    <lineage>
        <taxon>Eukaryota</taxon>
        <taxon>Viridiplantae</taxon>
        <taxon>Streptophyta</taxon>
        <taxon>Embryophyta</taxon>
        <taxon>Tracheophyta</taxon>
        <taxon>Spermatophyta</taxon>
        <taxon>Magnoliopsida</taxon>
        <taxon>eudicotyledons</taxon>
        <taxon>Gunneridae</taxon>
        <taxon>Pentapetalae</taxon>
        <taxon>rosids</taxon>
        <taxon>malvids</taxon>
        <taxon>Malvales</taxon>
        <taxon>Malvaceae</taxon>
        <taxon>Malvoideae</taxon>
        <taxon>Hibiscus</taxon>
    </lineage>
</organism>